<dbReference type="EMBL" id="CAJPIZ010018150">
    <property type="protein sequence ID" value="CAG2116419.1"/>
    <property type="molecule type" value="Genomic_DNA"/>
</dbReference>
<protein>
    <submittedName>
        <fullName evidence="1">Uncharacterized protein</fullName>
    </submittedName>
</protein>
<name>A0A7R9Q885_9ACAR</name>
<accession>A0A7R9Q885</accession>
<dbReference type="InterPro" id="IPR029045">
    <property type="entry name" value="ClpP/crotonase-like_dom_sf"/>
</dbReference>
<keyword evidence="2" id="KW-1185">Reference proteome</keyword>
<dbReference type="SUPFAM" id="SSF52096">
    <property type="entry name" value="ClpP/crotonase"/>
    <property type="match status" value="1"/>
</dbReference>
<evidence type="ECO:0000313" key="2">
    <source>
        <dbReference type="Proteomes" id="UP000759131"/>
    </source>
</evidence>
<evidence type="ECO:0000313" key="1">
    <source>
        <dbReference type="EMBL" id="CAD7635989.1"/>
    </source>
</evidence>
<reference evidence="1" key="1">
    <citation type="submission" date="2020-11" db="EMBL/GenBank/DDBJ databases">
        <authorList>
            <person name="Tran Van P."/>
        </authorList>
    </citation>
    <scope>NUCLEOTIDE SEQUENCE</scope>
</reference>
<sequence>MTYVYGNVNPVGNVKSMGVMNVLSLSMIESLRKVMVDNPSLRCVVISSNGPVFSSGHDLKELVCLPMF</sequence>
<dbReference type="Proteomes" id="UP000759131">
    <property type="component" value="Unassembled WGS sequence"/>
</dbReference>
<feature type="non-terminal residue" evidence="1">
    <location>
        <position position="1"/>
    </location>
</feature>
<gene>
    <name evidence="1" type="ORF">OSB1V03_LOCUS16378</name>
</gene>
<dbReference type="Gene3D" id="3.90.226.10">
    <property type="entry name" value="2-enoyl-CoA Hydratase, Chain A, domain 1"/>
    <property type="match status" value="1"/>
</dbReference>
<proteinExistence type="predicted"/>
<dbReference type="EMBL" id="OC872725">
    <property type="protein sequence ID" value="CAD7635989.1"/>
    <property type="molecule type" value="Genomic_DNA"/>
</dbReference>
<organism evidence="1">
    <name type="scientific">Medioppia subpectinata</name>
    <dbReference type="NCBI Taxonomy" id="1979941"/>
    <lineage>
        <taxon>Eukaryota</taxon>
        <taxon>Metazoa</taxon>
        <taxon>Ecdysozoa</taxon>
        <taxon>Arthropoda</taxon>
        <taxon>Chelicerata</taxon>
        <taxon>Arachnida</taxon>
        <taxon>Acari</taxon>
        <taxon>Acariformes</taxon>
        <taxon>Sarcoptiformes</taxon>
        <taxon>Oribatida</taxon>
        <taxon>Brachypylina</taxon>
        <taxon>Oppioidea</taxon>
        <taxon>Oppiidae</taxon>
        <taxon>Medioppia</taxon>
    </lineage>
</organism>
<dbReference type="OrthoDB" id="2139957at2759"/>
<dbReference type="AlphaFoldDB" id="A0A7R9Q885"/>